<keyword evidence="2" id="KW-0001">2Fe-2S</keyword>
<evidence type="ECO:0000256" key="5">
    <source>
        <dbReference type="ARBA" id="ARBA00023004"/>
    </source>
</evidence>
<dbReference type="AlphaFoldDB" id="A0A382FFW8"/>
<dbReference type="Gene3D" id="3.90.380.10">
    <property type="entry name" value="Naphthalene 1,2-dioxygenase Alpha Subunit, Chain A, domain 1"/>
    <property type="match status" value="2"/>
</dbReference>
<feature type="domain" description="Rieske" evidence="7">
    <location>
        <begin position="52"/>
        <end position="147"/>
    </location>
</feature>
<gene>
    <name evidence="8" type="ORF">METZ01_LOCUS214842</name>
</gene>
<dbReference type="InterPro" id="IPR036922">
    <property type="entry name" value="Rieske_2Fe-2S_sf"/>
</dbReference>
<organism evidence="8">
    <name type="scientific">marine metagenome</name>
    <dbReference type="NCBI Taxonomy" id="408172"/>
    <lineage>
        <taxon>unclassified sequences</taxon>
        <taxon>metagenomes</taxon>
        <taxon>ecological metagenomes</taxon>
    </lineage>
</organism>
<keyword evidence="6" id="KW-0411">Iron-sulfur</keyword>
<dbReference type="Pfam" id="PF00355">
    <property type="entry name" value="Rieske"/>
    <property type="match status" value="1"/>
</dbReference>
<evidence type="ECO:0000256" key="2">
    <source>
        <dbReference type="ARBA" id="ARBA00022714"/>
    </source>
</evidence>
<dbReference type="InterPro" id="IPR001663">
    <property type="entry name" value="Rng_hydr_dOase-A"/>
</dbReference>
<accession>A0A382FFW8</accession>
<dbReference type="SUPFAM" id="SSF55961">
    <property type="entry name" value="Bet v1-like"/>
    <property type="match status" value="1"/>
</dbReference>
<keyword evidence="3" id="KW-0479">Metal-binding</keyword>
<dbReference type="GO" id="GO:0051537">
    <property type="term" value="F:2 iron, 2 sulfur cluster binding"/>
    <property type="evidence" value="ECO:0007669"/>
    <property type="project" value="UniProtKB-KW"/>
</dbReference>
<evidence type="ECO:0000313" key="8">
    <source>
        <dbReference type="EMBL" id="SVB61988.1"/>
    </source>
</evidence>
<dbReference type="PANTHER" id="PTHR43756:SF5">
    <property type="entry name" value="CHOLINE MONOOXYGENASE, CHLOROPLASTIC"/>
    <property type="match status" value="1"/>
</dbReference>
<keyword evidence="4" id="KW-0560">Oxidoreductase</keyword>
<dbReference type="CDD" id="cd03469">
    <property type="entry name" value="Rieske_RO_Alpha_N"/>
    <property type="match status" value="1"/>
</dbReference>
<keyword evidence="5" id="KW-0408">Iron</keyword>
<dbReference type="GO" id="GO:0005506">
    <property type="term" value="F:iron ion binding"/>
    <property type="evidence" value="ECO:0007669"/>
    <property type="project" value="InterPro"/>
</dbReference>
<evidence type="ECO:0000259" key="7">
    <source>
        <dbReference type="PROSITE" id="PS51296"/>
    </source>
</evidence>
<reference evidence="8" key="1">
    <citation type="submission" date="2018-05" db="EMBL/GenBank/DDBJ databases">
        <authorList>
            <person name="Lanie J.A."/>
            <person name="Ng W.-L."/>
            <person name="Kazmierczak K.M."/>
            <person name="Andrzejewski T.M."/>
            <person name="Davidsen T.M."/>
            <person name="Wayne K.J."/>
            <person name="Tettelin H."/>
            <person name="Glass J.I."/>
            <person name="Rusch D."/>
            <person name="Podicherti R."/>
            <person name="Tsui H.-C.T."/>
            <person name="Winkler M.E."/>
        </authorList>
    </citation>
    <scope>NUCLEOTIDE SEQUENCE</scope>
</reference>
<dbReference type="Pfam" id="PF00848">
    <property type="entry name" value="Ring_hydroxyl_A"/>
    <property type="match status" value="1"/>
</dbReference>
<protein>
    <recommendedName>
        <fullName evidence="7">Rieske domain-containing protein</fullName>
    </recommendedName>
</protein>
<dbReference type="PANTHER" id="PTHR43756">
    <property type="entry name" value="CHOLINE MONOOXYGENASE, CHLOROPLASTIC"/>
    <property type="match status" value="1"/>
</dbReference>
<dbReference type="EMBL" id="UINC01049791">
    <property type="protein sequence ID" value="SVB61988.1"/>
    <property type="molecule type" value="Genomic_DNA"/>
</dbReference>
<evidence type="ECO:0000256" key="1">
    <source>
        <dbReference type="ARBA" id="ARBA00001962"/>
    </source>
</evidence>
<comment type="cofactor">
    <cofactor evidence="1">
        <name>Fe cation</name>
        <dbReference type="ChEBI" id="CHEBI:24875"/>
    </cofactor>
</comment>
<evidence type="ECO:0000256" key="6">
    <source>
        <dbReference type="ARBA" id="ARBA00023014"/>
    </source>
</evidence>
<dbReference type="InterPro" id="IPR015879">
    <property type="entry name" value="Ring_hydroxy_dOase_asu_C_dom"/>
</dbReference>
<dbReference type="SUPFAM" id="SSF50022">
    <property type="entry name" value="ISP domain"/>
    <property type="match status" value="1"/>
</dbReference>
<dbReference type="GO" id="GO:0016491">
    <property type="term" value="F:oxidoreductase activity"/>
    <property type="evidence" value="ECO:0007669"/>
    <property type="project" value="UniProtKB-KW"/>
</dbReference>
<sequence length="339" mass="39333">MPFDINPEISKASTLPKEFYLDPQYFKNCLDNIFPESWQIATDKNKLKKNKIYPINFLSSLLDEPLVLINHNNEINCFSNVCTHRAHLVADKPCNGSKLRCMYHGRTFNLDGRYSYMPGFEETENFPTEKDNLQSIPIKNWKNLIFVSLKGGIDIMPALNDAEKRLASYPFEDLIHSKNSSQSWEIDAHWALYCENYLEGFHVPYVHRGLAKEIDVNTYKTILLENAVLQIAEGDKSYDVFNNIDKISQNLYGLYYWIFPNLMLNFYSWGLSINIIEPISPSKTRIRFLSYPIKNNEQPIDGDDTLSKVEKEDQNVVLGVQKGIKSRFYSSGRYSPKYE</sequence>
<dbReference type="Gene3D" id="2.102.10.10">
    <property type="entry name" value="Rieske [2Fe-2S] iron-sulphur domain"/>
    <property type="match status" value="1"/>
</dbReference>
<evidence type="ECO:0000256" key="4">
    <source>
        <dbReference type="ARBA" id="ARBA00023002"/>
    </source>
</evidence>
<proteinExistence type="predicted"/>
<dbReference type="InterPro" id="IPR017941">
    <property type="entry name" value="Rieske_2Fe-2S"/>
</dbReference>
<evidence type="ECO:0000256" key="3">
    <source>
        <dbReference type="ARBA" id="ARBA00022723"/>
    </source>
</evidence>
<dbReference type="PROSITE" id="PS51296">
    <property type="entry name" value="RIESKE"/>
    <property type="match status" value="1"/>
</dbReference>
<feature type="non-terminal residue" evidence="8">
    <location>
        <position position="339"/>
    </location>
</feature>
<name>A0A382FFW8_9ZZZZ</name>